<organism evidence="1 2">
    <name type="scientific">Archangium gephyra</name>
    <dbReference type="NCBI Taxonomy" id="48"/>
    <lineage>
        <taxon>Bacteria</taxon>
        <taxon>Pseudomonadati</taxon>
        <taxon>Myxococcota</taxon>
        <taxon>Myxococcia</taxon>
        <taxon>Myxococcales</taxon>
        <taxon>Cystobacterineae</taxon>
        <taxon>Archangiaceae</taxon>
        <taxon>Archangium</taxon>
    </lineage>
</organism>
<sequence length="787" mass="82816">MRGALLMSCVTLSACTGLFTENGNAYPCDFSLPPAERDAPCVPGDVCSVKNVCTQFIYEGPRFEGPPQQPDYSLRDAGVVQPGALSGRVELLGRDLTSRGGVFVQTSNGVTARVSGRGQVFGAPTIPAGLSEAVLTTFPGVREALVGLSPVQRVSYAATKPNLMMVSDVTGPTATRLRAFPRVNDPELLTPAGRLTPPDFSAPAPAPPFRLLPEDAFDVPGTGLDVTVVNRQRLAPPMPVVISTEGLFAQQLDGGFAQLAGPTLLPTSATLSLNATSTLLAVNVGDTVLSTWQVGIEGGQHTLERAWPDCRPCGLAGISAVTPVPESAGVAVEVLCRGQNRSVVRVTGSAAVLPTDACVSQTVPAPFDLSRLSTRDTGVGGPALTMAATPRGAALGGTNGEVWVGETLSSMLPLGLDRVPLDVATVTTTIAGQQNAALIALTDRYAAVLPPRIPDNQLASGFRRIDPALDLNAIETVQFNAAIHGANGWALSSAGVVIQVLLDEDDATAGSGLRFGKRLVSPTGQPVQRSAGGEAFVDRNDGGVMALFIAADDGLYAINQAESSLTADAVNGSGDVTPQLQPEPSVPIRSLALERTGLGTNGTTRASGYLVTSRNVYEWMLGGTPARWSSRLLELSGGEPVEVWFDQSGSALGRVGYADGTIFTLPGGYQLANPLPPGTDDTPARVVDYENYGGWPVALTTTGLFAARWPEEDGVVKNRFPDGRPNRPMDWTELALPDGSKPWAKGEATRGKLFVQAFPRDVNNRRRFRLYLFLPDQVLLLADYERK</sequence>
<reference evidence="1 2" key="1">
    <citation type="submission" date="2017-08" db="EMBL/GenBank/DDBJ databases">
        <title>Infants hospitalized years apart are colonized by the same room-sourced microbial strains.</title>
        <authorList>
            <person name="Brooks B."/>
            <person name="Olm M.R."/>
            <person name="Firek B.A."/>
            <person name="Baker R."/>
            <person name="Thomas B.C."/>
            <person name="Morowitz M.J."/>
            <person name="Banfield J.F."/>
        </authorList>
    </citation>
    <scope>NUCLEOTIDE SEQUENCE [LARGE SCALE GENOMIC DNA]</scope>
    <source>
        <strain evidence="1">S2_003_000_R2_14</strain>
    </source>
</reference>
<proteinExistence type="predicted"/>
<evidence type="ECO:0000313" key="2">
    <source>
        <dbReference type="Proteomes" id="UP000249061"/>
    </source>
</evidence>
<protein>
    <recommendedName>
        <fullName evidence="3">Lipoprotein</fullName>
    </recommendedName>
</protein>
<dbReference type="EMBL" id="QFQP01000024">
    <property type="protein sequence ID" value="PZR08588.1"/>
    <property type="molecule type" value="Genomic_DNA"/>
</dbReference>
<gene>
    <name evidence="1" type="ORF">DI536_24070</name>
</gene>
<dbReference type="Proteomes" id="UP000249061">
    <property type="component" value="Unassembled WGS sequence"/>
</dbReference>
<dbReference type="AlphaFoldDB" id="A0A2W5UHZ5"/>
<evidence type="ECO:0008006" key="3">
    <source>
        <dbReference type="Google" id="ProtNLM"/>
    </source>
</evidence>
<name>A0A2W5UHZ5_9BACT</name>
<dbReference type="PROSITE" id="PS51257">
    <property type="entry name" value="PROKAR_LIPOPROTEIN"/>
    <property type="match status" value="1"/>
</dbReference>
<comment type="caution">
    <text evidence="1">The sequence shown here is derived from an EMBL/GenBank/DDBJ whole genome shotgun (WGS) entry which is preliminary data.</text>
</comment>
<accession>A0A2W5UHZ5</accession>
<evidence type="ECO:0000313" key="1">
    <source>
        <dbReference type="EMBL" id="PZR08588.1"/>
    </source>
</evidence>